<dbReference type="CDD" id="cd00106">
    <property type="entry name" value="KISc"/>
    <property type="match status" value="1"/>
</dbReference>
<keyword evidence="5" id="KW-0175">Coiled coil</keyword>
<comment type="caution">
    <text evidence="8">The sequence shown here is derived from an EMBL/GenBank/DDBJ whole genome shotgun (WGS) entry which is preliminary data.</text>
</comment>
<accession>A0A1R2B3C8</accession>
<dbReference type="SMART" id="SM00129">
    <property type="entry name" value="KISc"/>
    <property type="match status" value="1"/>
</dbReference>
<dbReference type="InterPro" id="IPR001752">
    <property type="entry name" value="Kinesin_motor_dom"/>
</dbReference>
<feature type="coiled-coil region" evidence="5">
    <location>
        <begin position="364"/>
        <end position="391"/>
    </location>
</feature>
<dbReference type="PRINTS" id="PR00380">
    <property type="entry name" value="KINESINHEAVY"/>
</dbReference>
<dbReference type="InterPro" id="IPR027640">
    <property type="entry name" value="Kinesin-like_fam"/>
</dbReference>
<keyword evidence="3 4" id="KW-0505">Motor protein</keyword>
<feature type="region of interest" description="Disordered" evidence="6">
    <location>
        <begin position="580"/>
        <end position="609"/>
    </location>
</feature>
<organism evidence="8 9">
    <name type="scientific">Stentor coeruleus</name>
    <dbReference type="NCBI Taxonomy" id="5963"/>
    <lineage>
        <taxon>Eukaryota</taxon>
        <taxon>Sar</taxon>
        <taxon>Alveolata</taxon>
        <taxon>Ciliophora</taxon>
        <taxon>Postciliodesmatophora</taxon>
        <taxon>Heterotrichea</taxon>
        <taxon>Heterotrichida</taxon>
        <taxon>Stentoridae</taxon>
        <taxon>Stentor</taxon>
    </lineage>
</organism>
<proteinExistence type="inferred from homology"/>
<dbReference type="InterPro" id="IPR019821">
    <property type="entry name" value="Kinesin_motor_CS"/>
</dbReference>
<dbReference type="Pfam" id="PF00225">
    <property type="entry name" value="Kinesin"/>
    <property type="match status" value="1"/>
</dbReference>
<keyword evidence="2 3" id="KW-0067">ATP-binding</keyword>
<name>A0A1R2B3C8_9CILI</name>
<comment type="similarity">
    <text evidence="3 4">Belongs to the TRAFAC class myosin-kinesin ATPase superfamily. Kinesin family.</text>
</comment>
<dbReference type="GO" id="GO:0051231">
    <property type="term" value="P:spindle elongation"/>
    <property type="evidence" value="ECO:0007669"/>
    <property type="project" value="TreeGrafter"/>
</dbReference>
<dbReference type="PANTHER" id="PTHR47969">
    <property type="entry name" value="CHROMOSOME-ASSOCIATED KINESIN KIF4A-RELATED"/>
    <property type="match status" value="1"/>
</dbReference>
<dbReference type="GO" id="GO:0008017">
    <property type="term" value="F:microtubule binding"/>
    <property type="evidence" value="ECO:0007669"/>
    <property type="project" value="InterPro"/>
</dbReference>
<dbReference type="Proteomes" id="UP000187209">
    <property type="component" value="Unassembled WGS sequence"/>
</dbReference>
<evidence type="ECO:0000259" key="7">
    <source>
        <dbReference type="PROSITE" id="PS50067"/>
    </source>
</evidence>
<dbReference type="GO" id="GO:0005874">
    <property type="term" value="C:microtubule"/>
    <property type="evidence" value="ECO:0007669"/>
    <property type="project" value="UniProtKB-KW"/>
</dbReference>
<protein>
    <recommendedName>
        <fullName evidence="4">Kinesin-like protein</fullName>
    </recommendedName>
</protein>
<keyword evidence="4" id="KW-0493">Microtubule</keyword>
<dbReference type="AlphaFoldDB" id="A0A1R2B3C8"/>
<evidence type="ECO:0000313" key="9">
    <source>
        <dbReference type="Proteomes" id="UP000187209"/>
    </source>
</evidence>
<dbReference type="OrthoDB" id="3176171at2759"/>
<dbReference type="InterPro" id="IPR036961">
    <property type="entry name" value="Kinesin_motor_dom_sf"/>
</dbReference>
<dbReference type="EMBL" id="MPUH01001005">
    <property type="protein sequence ID" value="OMJ71284.1"/>
    <property type="molecule type" value="Genomic_DNA"/>
</dbReference>
<dbReference type="InterPro" id="IPR027417">
    <property type="entry name" value="P-loop_NTPase"/>
</dbReference>
<keyword evidence="9" id="KW-1185">Reference proteome</keyword>
<dbReference type="GO" id="GO:0007018">
    <property type="term" value="P:microtubule-based movement"/>
    <property type="evidence" value="ECO:0007669"/>
    <property type="project" value="InterPro"/>
</dbReference>
<evidence type="ECO:0000256" key="5">
    <source>
        <dbReference type="SAM" id="Coils"/>
    </source>
</evidence>
<evidence type="ECO:0000256" key="2">
    <source>
        <dbReference type="ARBA" id="ARBA00022840"/>
    </source>
</evidence>
<feature type="domain" description="Kinesin motor" evidence="7">
    <location>
        <begin position="6"/>
        <end position="349"/>
    </location>
</feature>
<dbReference type="Gene3D" id="3.40.850.10">
    <property type="entry name" value="Kinesin motor domain"/>
    <property type="match status" value="1"/>
</dbReference>
<feature type="binding site" evidence="3">
    <location>
        <begin position="92"/>
        <end position="99"/>
    </location>
    <ligand>
        <name>ATP</name>
        <dbReference type="ChEBI" id="CHEBI:30616"/>
    </ligand>
</feature>
<evidence type="ECO:0000256" key="6">
    <source>
        <dbReference type="SAM" id="MobiDB-lite"/>
    </source>
</evidence>
<dbReference type="SUPFAM" id="SSF52540">
    <property type="entry name" value="P-loop containing nucleoside triphosphate hydrolases"/>
    <property type="match status" value="1"/>
</dbReference>
<evidence type="ECO:0000313" key="8">
    <source>
        <dbReference type="EMBL" id="OMJ71284.1"/>
    </source>
</evidence>
<evidence type="ECO:0000256" key="1">
    <source>
        <dbReference type="ARBA" id="ARBA00022741"/>
    </source>
</evidence>
<dbReference type="GO" id="GO:0007052">
    <property type="term" value="P:mitotic spindle organization"/>
    <property type="evidence" value="ECO:0007669"/>
    <property type="project" value="TreeGrafter"/>
</dbReference>
<sequence length="633" mass="71607">MESSTRISVAVRMRPLLKEEQDQGHTNSKVFIDSGEKAIVVSSTDQKQQKKYFFDCVFDELTTQEELFNYTKIPELLKKVVQGFNATIFAYGQTGSGKTFTMEGYDYNSLKPIIKESDKQGLVPRVVHSLFSEIKTMPQNIEYTVYATYMQVYQEKIYDLLNPAQLKPNSAGLKMRWSKHDEFYVENLYVHPCYNATEVLTHFHAGLKNKVMASHNLNSASSRSHCILSLIIEGVDTEAGGIFSSKLQLVDLAGSERVSMTGNEGPALKESIEINKSLFTLRQVITTLSGNREGESAFVPYRDSKLTSLLKQSIGGNSYCLMIACLSPSDMYYDENISTLTYATKANCISNDPVKNLDPKTKLVKDLRKEIKGLKKELNEAYEQINMLTGLANINNPKKGMKVKENANFPIDIFQGQKYQSSKNNLQIAPRTKSAITAVRPNEPFALSLEMLSENLHDSVKMIKDLMGSNQKLKDLVNELSNIKKNQDAEIAQLHAENQNLLEKVESLENESSVVGKLQQEKQNLISRLSALERENRQAPVIFPTKERKNEWAWKSKRTIVRADSPGQFIDKDHYQRYQSVRPSTRVKMDRSAESTEPAKSELSPDSKIRDDTLSSLSVLYNKTRAKNNNTTF</sequence>
<keyword evidence="1 3" id="KW-0547">Nucleotide-binding</keyword>
<dbReference type="GO" id="GO:0003777">
    <property type="term" value="F:microtubule motor activity"/>
    <property type="evidence" value="ECO:0007669"/>
    <property type="project" value="InterPro"/>
</dbReference>
<dbReference type="GO" id="GO:0005524">
    <property type="term" value="F:ATP binding"/>
    <property type="evidence" value="ECO:0007669"/>
    <property type="project" value="UniProtKB-UniRule"/>
</dbReference>
<dbReference type="PROSITE" id="PS00411">
    <property type="entry name" value="KINESIN_MOTOR_1"/>
    <property type="match status" value="1"/>
</dbReference>
<dbReference type="PANTHER" id="PTHR47969:SF33">
    <property type="entry name" value="KINESIN-LIKE PROTEIN"/>
    <property type="match status" value="1"/>
</dbReference>
<reference evidence="8 9" key="1">
    <citation type="submission" date="2016-11" db="EMBL/GenBank/DDBJ databases">
        <title>The macronuclear genome of Stentor coeruleus: a giant cell with tiny introns.</title>
        <authorList>
            <person name="Slabodnick M."/>
            <person name="Ruby J.G."/>
            <person name="Reiff S.B."/>
            <person name="Swart E.C."/>
            <person name="Gosai S."/>
            <person name="Prabakaran S."/>
            <person name="Witkowska E."/>
            <person name="Larue G.E."/>
            <person name="Fisher S."/>
            <person name="Freeman R.M."/>
            <person name="Gunawardena J."/>
            <person name="Chu W."/>
            <person name="Stover N.A."/>
            <person name="Gregory B.D."/>
            <person name="Nowacki M."/>
            <person name="Derisi J."/>
            <person name="Roy S.W."/>
            <person name="Marshall W.F."/>
            <person name="Sood P."/>
        </authorList>
    </citation>
    <scope>NUCLEOTIDE SEQUENCE [LARGE SCALE GENOMIC DNA]</scope>
    <source>
        <strain evidence="8">WM001</strain>
    </source>
</reference>
<evidence type="ECO:0000256" key="3">
    <source>
        <dbReference type="PROSITE-ProRule" id="PRU00283"/>
    </source>
</evidence>
<feature type="compositionally biased region" description="Basic and acidic residues" evidence="6">
    <location>
        <begin position="587"/>
        <end position="609"/>
    </location>
</feature>
<gene>
    <name evidence="8" type="ORF">SteCoe_30545</name>
</gene>
<dbReference type="PROSITE" id="PS50067">
    <property type="entry name" value="KINESIN_MOTOR_2"/>
    <property type="match status" value="1"/>
</dbReference>
<evidence type="ECO:0000256" key="4">
    <source>
        <dbReference type="RuleBase" id="RU000394"/>
    </source>
</evidence>
<dbReference type="GO" id="GO:0005875">
    <property type="term" value="C:microtubule associated complex"/>
    <property type="evidence" value="ECO:0007669"/>
    <property type="project" value="TreeGrafter"/>
</dbReference>
<feature type="coiled-coil region" evidence="5">
    <location>
        <begin position="466"/>
        <end position="535"/>
    </location>
</feature>